<evidence type="ECO:0000256" key="3">
    <source>
        <dbReference type="ARBA" id="ARBA00022729"/>
    </source>
</evidence>
<dbReference type="Gene3D" id="3.30.160.710">
    <property type="match status" value="1"/>
</dbReference>
<name>A0A4Q9VRN9_9HYPH</name>
<reference evidence="7 8" key="1">
    <citation type="submission" date="2019-02" db="EMBL/GenBank/DDBJ databases">
        <title>Siculibacillus lacustris gen. nov., sp. nov., a new rosette-forming bacterium isolated from a freshwater crater lake (Lake St. Ana, Romania).</title>
        <authorList>
            <person name="Felfoldi T."/>
            <person name="Marton Z."/>
            <person name="Szabo A."/>
            <person name="Mentes A."/>
            <person name="Boka K."/>
            <person name="Marialigeti K."/>
            <person name="Mathe I."/>
            <person name="Koncz M."/>
            <person name="Schumann P."/>
            <person name="Toth E."/>
        </authorList>
    </citation>
    <scope>NUCLEOTIDE SEQUENCE [LARGE SCALE GENOMIC DNA]</scope>
    <source>
        <strain evidence="7 8">SA-279</strain>
    </source>
</reference>
<dbReference type="PANTHER" id="PTHR12338">
    <property type="entry name" value="AUTOTRANSPORTER"/>
    <property type="match status" value="1"/>
</dbReference>
<dbReference type="SMART" id="SM00912">
    <property type="entry name" value="Haemagg_act"/>
    <property type="match status" value="1"/>
</dbReference>
<evidence type="ECO:0000259" key="6">
    <source>
        <dbReference type="SMART" id="SM00912"/>
    </source>
</evidence>
<feature type="domain" description="Filamentous haemagglutinin FhaB/tRNA nuclease CdiA-like TPS" evidence="6">
    <location>
        <begin position="45"/>
        <end position="158"/>
    </location>
</feature>
<proteinExistence type="predicted"/>
<gene>
    <name evidence="7" type="ORF">EYW49_10100</name>
</gene>
<organism evidence="7 8">
    <name type="scientific">Siculibacillus lacustris</name>
    <dbReference type="NCBI Taxonomy" id="1549641"/>
    <lineage>
        <taxon>Bacteria</taxon>
        <taxon>Pseudomonadati</taxon>
        <taxon>Pseudomonadota</taxon>
        <taxon>Alphaproteobacteria</taxon>
        <taxon>Hyphomicrobiales</taxon>
        <taxon>Ancalomicrobiaceae</taxon>
        <taxon>Siculibacillus</taxon>
    </lineage>
</organism>
<keyword evidence="2" id="KW-0964">Secreted</keyword>
<evidence type="ECO:0000256" key="5">
    <source>
        <dbReference type="SAM" id="SignalP"/>
    </source>
</evidence>
<sequence length="1286" mass="125002">MFKRYRDQYLFAAAGSLRRARFGRSHRLAALLATTALAVPPALAGDGLPTGGQVVAGTASISSSGNALTVRQGSDRAIVNWNGFSIGQGNTVDFIQPGASSAILNRVTGSTTSTIAGSLTANGQVYLINPNGIAITSTGTVKVGGGFVASTLDIANTDFLKGKYDFAGDGASAGVGNAGVITVGRGGYAALIGGTVRNDGLIAVPLGKIGLGSGEQATLDLSGDGFLQVAVPTKAGAEGKGALIEVGGKISAEGGTAVMRAATARDAARHAINLSGVVEANAVSGHDGAIVIGGGDGGKVTLSGKVSATSTSGKGGKITVTGKSVALKGATVDASGTRGGGTVEIGGDQQGSGTTQRADTVSVDASSVIRADATQAGNGGRVVVWSDQLTSFDGLITARGAGTGKGGDAEVSGKAVLAYTGFTDLSGPGGFGTLLLDPYNVTISTGSASNSSGTTATGNDSVINVGTLTAALSGANVTVTTGASGSAGSQAGNITVAAPVIWSSGSTLTLSAHGNITLNANLTGGTGSSIVLRSDNSGTGTGTVTFGAGATLSAGDGVSIFYNPSSFAAPTDYSSRIASGTLTAHMLVNTVQDLQDMNTNLNGTYALGRDIDASATASWNGGAGFQPVGSTSSFFYGTLDGQNHTISGLFINRGGQVGVGLFSDIGPGAKVSDLGLIGGSVTGDVAVGSLSGANHGIITNVHTSTTVSGNDQVGGLIGANTATITGAYATGTVSGATNVGGLVGLNGHGSGNWTISDAYATGSVGGSSIVGGLVGSNQGVLVNVYATGSVRGSSYVGGLIGDNQLADSVTASFYNGQTSGQANGVGNGSASGVTGLTTAQMRDGSTASGGFYALASAAGWDFTTVWARPNAVASQSSDGQLHYAELYATSGVVGVGASGSRTYGDAGANVALTYYGSGYTVTTAPTDASGVTASSNVGTYSTSLSGGSGTSSSGQSVRFVYYPGSITVTPATLTVTAGTGTMVYGDSPALTYGVAGWKNGQTNSLLNGVTVAGVSSTSDVGTYATSASGGTLLGAAAGNYTLTYLGGSVTVTPAALTVTAGTGSMVYGDAAPSPGYSVSGWKNGQTDRLLTGVDVTSIAASTSNVGTYTTTATGGVLSGAAAGNYSVNYVNGTVTVTPATLTVTADNGTMFQGMRLPTLGYGVSGWRNGQTDDLLTGVTVTTDATPTSPPGTYRTMAAGGLLAGAAAGNYALAHVGGTLTVDRPLTAPGDSGRFAAGIGLPAMQTPQTIVYADLTGALPDGLVLARSGPCNSPSAGAGSGGSCVSP</sequence>
<evidence type="ECO:0000256" key="4">
    <source>
        <dbReference type="SAM" id="MobiDB-lite"/>
    </source>
</evidence>
<feature type="chain" id="PRO_5020192739" evidence="5">
    <location>
        <begin position="45"/>
        <end position="1286"/>
    </location>
</feature>
<evidence type="ECO:0000256" key="1">
    <source>
        <dbReference type="ARBA" id="ARBA00004613"/>
    </source>
</evidence>
<dbReference type="GO" id="GO:0005576">
    <property type="term" value="C:extracellular region"/>
    <property type="evidence" value="ECO:0007669"/>
    <property type="project" value="UniProtKB-SubCell"/>
</dbReference>
<comment type="subcellular location">
    <subcellularLocation>
        <location evidence="1">Secreted</location>
    </subcellularLocation>
</comment>
<dbReference type="Proteomes" id="UP000292781">
    <property type="component" value="Unassembled WGS sequence"/>
</dbReference>
<dbReference type="Pfam" id="PF05860">
    <property type="entry name" value="TPS"/>
    <property type="match status" value="1"/>
</dbReference>
<dbReference type="PANTHER" id="PTHR12338:SF8">
    <property type="entry name" value="HEME_HEMOPEXIN-BINDING PROTEIN"/>
    <property type="match status" value="1"/>
</dbReference>
<evidence type="ECO:0000256" key="2">
    <source>
        <dbReference type="ARBA" id="ARBA00022525"/>
    </source>
</evidence>
<feature type="signal peptide" evidence="5">
    <location>
        <begin position="1"/>
        <end position="44"/>
    </location>
</feature>
<keyword evidence="3 5" id="KW-0732">Signal</keyword>
<feature type="region of interest" description="Disordered" evidence="4">
    <location>
        <begin position="338"/>
        <end position="359"/>
    </location>
</feature>
<dbReference type="InterPro" id="IPR041286">
    <property type="entry name" value="MBG_2"/>
</dbReference>
<dbReference type="InterPro" id="IPR008638">
    <property type="entry name" value="FhaB/CdiA-like_TPS"/>
</dbReference>
<dbReference type="OrthoDB" id="1776524at2"/>
<keyword evidence="8" id="KW-1185">Reference proteome</keyword>
<dbReference type="NCBIfam" id="TIGR01901">
    <property type="entry name" value="adhes_NPXG"/>
    <property type="match status" value="1"/>
</dbReference>
<dbReference type="SUPFAM" id="SSF51126">
    <property type="entry name" value="Pectin lyase-like"/>
    <property type="match status" value="1"/>
</dbReference>
<evidence type="ECO:0000313" key="7">
    <source>
        <dbReference type="EMBL" id="TBW38284.1"/>
    </source>
</evidence>
<comment type="caution">
    <text evidence="7">The sequence shown here is derived from an EMBL/GenBank/DDBJ whole genome shotgun (WGS) entry which is preliminary data.</text>
</comment>
<feature type="compositionally biased region" description="Gly residues" evidence="4">
    <location>
        <begin position="338"/>
        <end position="350"/>
    </location>
</feature>
<dbReference type="Pfam" id="PF18676">
    <property type="entry name" value="MBG_2"/>
    <property type="match status" value="3"/>
</dbReference>
<dbReference type="EMBL" id="SJFN01000012">
    <property type="protein sequence ID" value="TBW38284.1"/>
    <property type="molecule type" value="Genomic_DNA"/>
</dbReference>
<protein>
    <submittedName>
        <fullName evidence="7">Filamentous hemagglutinin N-terminal domain-containing protein</fullName>
    </submittedName>
</protein>
<dbReference type="Gene3D" id="2.160.20.110">
    <property type="match status" value="1"/>
</dbReference>
<dbReference type="RefSeq" id="WP_131309135.1">
    <property type="nucleotide sequence ID" value="NZ_SJFN01000012.1"/>
</dbReference>
<dbReference type="InterPro" id="IPR011050">
    <property type="entry name" value="Pectin_lyase_fold/virulence"/>
</dbReference>
<dbReference type="InterPro" id="IPR012334">
    <property type="entry name" value="Pectin_lyas_fold"/>
</dbReference>
<evidence type="ECO:0000313" key="8">
    <source>
        <dbReference type="Proteomes" id="UP000292781"/>
    </source>
</evidence>
<dbReference type="InterPro" id="IPR050909">
    <property type="entry name" value="Bact_Autotransporter_VF"/>
</dbReference>
<dbReference type="Gene3D" id="2.160.20.10">
    <property type="entry name" value="Single-stranded right-handed beta-helix, Pectin lyase-like"/>
    <property type="match status" value="1"/>
</dbReference>
<accession>A0A4Q9VRN9</accession>